<accession>A0ABT5KZY4</accession>
<dbReference type="PANTHER" id="PTHR35175">
    <property type="entry name" value="DUF1289 DOMAIN-CONTAINING PROTEIN"/>
    <property type="match status" value="1"/>
</dbReference>
<sequence length="93" mass="10695">MADDKQPSQLELFTVPSPCIGLCESGAKGYCKGCFRSREERLYWLQVDDVTRRIILDACKRRKRYHNRRQAKETASVDALSLQQDLFNPSTKG</sequence>
<proteinExistence type="predicted"/>
<gene>
    <name evidence="1" type="ORF">OIK42_05365</name>
</gene>
<comment type="caution">
    <text evidence="1">The sequence shown here is derived from an EMBL/GenBank/DDBJ whole genome shotgun (WGS) entry which is preliminary data.</text>
</comment>
<name>A0ABT5KZY4_9ALTE</name>
<dbReference type="EMBL" id="JAQQXP010000001">
    <property type="protein sequence ID" value="MDC8830188.1"/>
    <property type="molecule type" value="Genomic_DNA"/>
</dbReference>
<evidence type="ECO:0000313" key="2">
    <source>
        <dbReference type="Proteomes" id="UP001218788"/>
    </source>
</evidence>
<dbReference type="PANTHER" id="PTHR35175:SF1">
    <property type="entry name" value="OXIDOREDUCTASE"/>
    <property type="match status" value="1"/>
</dbReference>
<protein>
    <submittedName>
        <fullName evidence="1">DUF1289 domain-containing protein</fullName>
    </submittedName>
</protein>
<organism evidence="1 2">
    <name type="scientific">Alteromonas gilva</name>
    <dbReference type="NCBI Taxonomy" id="2987522"/>
    <lineage>
        <taxon>Bacteria</taxon>
        <taxon>Pseudomonadati</taxon>
        <taxon>Pseudomonadota</taxon>
        <taxon>Gammaproteobacteria</taxon>
        <taxon>Alteromonadales</taxon>
        <taxon>Alteromonadaceae</taxon>
        <taxon>Alteromonas/Salinimonas group</taxon>
        <taxon>Alteromonas</taxon>
    </lineage>
</organism>
<evidence type="ECO:0000313" key="1">
    <source>
        <dbReference type="EMBL" id="MDC8830188.1"/>
    </source>
</evidence>
<reference evidence="1 2" key="1">
    <citation type="submission" date="2022-10" db="EMBL/GenBank/DDBJ databases">
        <title>Alteromonas sp. chi3 Genome sequencing.</title>
        <authorList>
            <person name="Park S."/>
        </authorList>
    </citation>
    <scope>NUCLEOTIDE SEQUENCE [LARGE SCALE GENOMIC DNA]</scope>
    <source>
        <strain evidence="2">chi3</strain>
    </source>
</reference>
<dbReference type="Pfam" id="PF06945">
    <property type="entry name" value="DUF1289"/>
    <property type="match status" value="1"/>
</dbReference>
<dbReference type="Proteomes" id="UP001218788">
    <property type="component" value="Unassembled WGS sequence"/>
</dbReference>
<dbReference type="InterPro" id="IPR010710">
    <property type="entry name" value="DUF1289"/>
</dbReference>
<dbReference type="RefSeq" id="WP_273638947.1">
    <property type="nucleotide sequence ID" value="NZ_JAQQXP010000001.1"/>
</dbReference>
<keyword evidence="2" id="KW-1185">Reference proteome</keyword>